<dbReference type="AlphaFoldDB" id="A0A4S8JY99"/>
<reference evidence="2 3" key="1">
    <citation type="journal article" date="2019" name="Nat. Plants">
        <title>Genome sequencing of Musa balbisiana reveals subgenome evolution and function divergence in polyploid bananas.</title>
        <authorList>
            <person name="Yao X."/>
        </authorList>
    </citation>
    <scope>NUCLEOTIDE SEQUENCE [LARGE SCALE GENOMIC DNA]</scope>
    <source>
        <strain evidence="3">cv. DH-PKW</strain>
        <tissue evidence="2">Leaves</tissue>
    </source>
</reference>
<protein>
    <submittedName>
        <fullName evidence="2">Uncharacterized protein</fullName>
    </submittedName>
</protein>
<organism evidence="2 3">
    <name type="scientific">Musa balbisiana</name>
    <name type="common">Banana</name>
    <dbReference type="NCBI Taxonomy" id="52838"/>
    <lineage>
        <taxon>Eukaryota</taxon>
        <taxon>Viridiplantae</taxon>
        <taxon>Streptophyta</taxon>
        <taxon>Embryophyta</taxon>
        <taxon>Tracheophyta</taxon>
        <taxon>Spermatophyta</taxon>
        <taxon>Magnoliopsida</taxon>
        <taxon>Liliopsida</taxon>
        <taxon>Zingiberales</taxon>
        <taxon>Musaceae</taxon>
        <taxon>Musa</taxon>
    </lineage>
</organism>
<name>A0A4S8JY99_MUSBA</name>
<feature type="compositionally biased region" description="Basic and acidic residues" evidence="1">
    <location>
        <begin position="182"/>
        <end position="209"/>
    </location>
</feature>
<evidence type="ECO:0000313" key="2">
    <source>
        <dbReference type="EMBL" id="THU67320.1"/>
    </source>
</evidence>
<comment type="caution">
    <text evidence="2">The sequence shown here is derived from an EMBL/GenBank/DDBJ whole genome shotgun (WGS) entry which is preliminary data.</text>
</comment>
<dbReference type="EMBL" id="PYDT01000003">
    <property type="protein sequence ID" value="THU67320.1"/>
    <property type="molecule type" value="Genomic_DNA"/>
</dbReference>
<feature type="region of interest" description="Disordered" evidence="1">
    <location>
        <begin position="171"/>
        <end position="275"/>
    </location>
</feature>
<proteinExistence type="predicted"/>
<feature type="region of interest" description="Disordered" evidence="1">
    <location>
        <begin position="104"/>
        <end position="136"/>
    </location>
</feature>
<accession>A0A4S8JY99</accession>
<feature type="compositionally biased region" description="Basic residues" evidence="1">
    <location>
        <begin position="252"/>
        <end position="265"/>
    </location>
</feature>
<feature type="compositionally biased region" description="Basic and acidic residues" evidence="1">
    <location>
        <begin position="226"/>
        <end position="243"/>
    </location>
</feature>
<evidence type="ECO:0000313" key="3">
    <source>
        <dbReference type="Proteomes" id="UP000317650"/>
    </source>
</evidence>
<keyword evidence="3" id="KW-1185">Reference proteome</keyword>
<gene>
    <name evidence="2" type="ORF">C4D60_Mb05t23400</name>
</gene>
<dbReference type="Proteomes" id="UP000317650">
    <property type="component" value="Chromosome 5"/>
</dbReference>
<sequence>MKIYNLGMKSICPPLPWVQSFRTGKKGLRSVMTKKHDKECEQQNHNIPGAGKFRPEGSLGTIAAGWFCTRAKKASEGSEKTISSYVSATTGFLIDWGPLSSSGNNFSCPDANRNTRDRTGLSRRKKLRERERERERQLRWEKQREGVRNCGCQPLGLSSVKARRRKIRMEREGGCQEGLGKTMDEKEKEGERQREGRRGGRGEKHEEGGGCRGCSVGGAMAEEEGERYREGRGNKHGGGEGKRRQGRSTGRTTRRRGRKRGVRHNAGREREEEEVPPLMEGCFVHGCWNGRSGGNHR</sequence>
<evidence type="ECO:0000256" key="1">
    <source>
        <dbReference type="SAM" id="MobiDB-lite"/>
    </source>
</evidence>